<dbReference type="AlphaFoldDB" id="A0A1I4CRP2"/>
<dbReference type="Proteomes" id="UP000199473">
    <property type="component" value="Unassembled WGS sequence"/>
</dbReference>
<dbReference type="EMBL" id="FOSQ01000008">
    <property type="protein sequence ID" value="SFK82959.1"/>
    <property type="molecule type" value="Genomic_DNA"/>
</dbReference>
<dbReference type="Gene3D" id="3.40.50.10610">
    <property type="entry name" value="ABC-type transport auxiliary lipoprotein component"/>
    <property type="match status" value="1"/>
</dbReference>
<dbReference type="RefSeq" id="WP_092961531.1">
    <property type="nucleotide sequence ID" value="NZ_FOSQ01000008.1"/>
</dbReference>
<proteinExistence type="predicted"/>
<organism evidence="1 2">
    <name type="scientific">Falsiroseomonas stagni DSM 19981</name>
    <dbReference type="NCBI Taxonomy" id="1123062"/>
    <lineage>
        <taxon>Bacteria</taxon>
        <taxon>Pseudomonadati</taxon>
        <taxon>Pseudomonadota</taxon>
        <taxon>Alphaproteobacteria</taxon>
        <taxon>Acetobacterales</taxon>
        <taxon>Roseomonadaceae</taxon>
        <taxon>Falsiroseomonas</taxon>
    </lineage>
</organism>
<dbReference type="PROSITE" id="PS51257">
    <property type="entry name" value="PROKAR_LIPOPROTEIN"/>
    <property type="match status" value="1"/>
</dbReference>
<keyword evidence="2" id="KW-1185">Reference proteome</keyword>
<evidence type="ECO:0000313" key="2">
    <source>
        <dbReference type="Proteomes" id="UP000199473"/>
    </source>
</evidence>
<dbReference type="OrthoDB" id="7375892at2"/>
<reference evidence="1 2" key="1">
    <citation type="submission" date="2016-10" db="EMBL/GenBank/DDBJ databases">
        <authorList>
            <person name="de Groot N.N."/>
        </authorList>
    </citation>
    <scope>NUCLEOTIDE SEQUENCE [LARGE SCALE GENOMIC DNA]</scope>
    <source>
        <strain evidence="1 2">DSM 19981</strain>
    </source>
</reference>
<evidence type="ECO:0000313" key="1">
    <source>
        <dbReference type="EMBL" id="SFK82959.1"/>
    </source>
</evidence>
<name>A0A1I4CRP2_9PROT</name>
<protein>
    <submittedName>
        <fullName evidence="1">Cholesterol transport system auxiliary component</fullName>
    </submittedName>
</protein>
<accession>A0A1I4CRP2</accession>
<gene>
    <name evidence="1" type="ORF">SAMN02745775_10870</name>
</gene>
<dbReference type="SUPFAM" id="SSF159594">
    <property type="entry name" value="XCC0632-like"/>
    <property type="match status" value="1"/>
</dbReference>
<dbReference type="STRING" id="1123062.SAMN02745775_10870"/>
<sequence length="221" mass="23454">MSRHAAAPAMTAHAAAPAMNRRAFILAAPVLLAGCSILPDRPNVPVRRYALDPRRPTTQAAPRGAPVLLQRRMRAVPGLQDLGLRRARPDGAYEFLPYEEWIAPPADLADAALRAWLQASGRFAAVVQAGTRADADFVLESQLTVLETVPPRGSQPAEARAAIAAVLMREERLSSRILGTLEATGTAPLPANATAPQQAQALEAALGGAFAELEARLVLPR</sequence>